<reference evidence="3 4" key="1">
    <citation type="submission" date="2020-08" db="EMBL/GenBank/DDBJ databases">
        <authorList>
            <person name="Koutsovoulos G."/>
            <person name="Danchin GJ E."/>
        </authorList>
    </citation>
    <scope>NUCLEOTIDE SEQUENCE [LARGE SCALE GENOMIC DNA]</scope>
</reference>
<proteinExistence type="predicted"/>
<name>A0A6V7UQ05_MELEN</name>
<evidence type="ECO:0000256" key="1">
    <source>
        <dbReference type="SAM" id="Coils"/>
    </source>
</evidence>
<sequence>MQSKHQNKKLPPEMLVDIFKATDGAIIESLPNLYKIFSMLKQKEFEKLWTNYVNNLLTSSSIVYIFVEKFLKKDGWLKILEERERVQIIYAMEENELRMAELDERFARLEEYRRQNEEIEEEIKNREIVMKAKLAQILRRQKANFLLFFILVSAVLIHHLYSLFK</sequence>
<dbReference type="Proteomes" id="UP000580250">
    <property type="component" value="Unassembled WGS sequence"/>
</dbReference>
<dbReference type="EMBL" id="CAJEWN010000097">
    <property type="protein sequence ID" value="CAD2163396.1"/>
    <property type="molecule type" value="Genomic_DNA"/>
</dbReference>
<feature type="coiled-coil region" evidence="1">
    <location>
        <begin position="92"/>
        <end position="136"/>
    </location>
</feature>
<gene>
    <name evidence="3" type="ORF">MENT_LOCUS15987</name>
</gene>
<dbReference type="AlphaFoldDB" id="A0A6V7UQ05"/>
<evidence type="ECO:0000256" key="2">
    <source>
        <dbReference type="SAM" id="Phobius"/>
    </source>
</evidence>
<evidence type="ECO:0000313" key="3">
    <source>
        <dbReference type="EMBL" id="CAD2163396.1"/>
    </source>
</evidence>
<evidence type="ECO:0000313" key="4">
    <source>
        <dbReference type="Proteomes" id="UP000580250"/>
    </source>
</evidence>
<comment type="caution">
    <text evidence="3">The sequence shown here is derived from an EMBL/GenBank/DDBJ whole genome shotgun (WGS) entry which is preliminary data.</text>
</comment>
<accession>A0A6V7UQ05</accession>
<keyword evidence="2" id="KW-0472">Membrane</keyword>
<keyword evidence="1" id="KW-0175">Coiled coil</keyword>
<organism evidence="3 4">
    <name type="scientific">Meloidogyne enterolobii</name>
    <name type="common">Root-knot nematode worm</name>
    <name type="synonym">Meloidogyne mayaguensis</name>
    <dbReference type="NCBI Taxonomy" id="390850"/>
    <lineage>
        <taxon>Eukaryota</taxon>
        <taxon>Metazoa</taxon>
        <taxon>Ecdysozoa</taxon>
        <taxon>Nematoda</taxon>
        <taxon>Chromadorea</taxon>
        <taxon>Rhabditida</taxon>
        <taxon>Tylenchina</taxon>
        <taxon>Tylenchomorpha</taxon>
        <taxon>Tylenchoidea</taxon>
        <taxon>Meloidogynidae</taxon>
        <taxon>Meloidogyninae</taxon>
        <taxon>Meloidogyne</taxon>
    </lineage>
</organism>
<keyword evidence="2" id="KW-1133">Transmembrane helix</keyword>
<feature type="transmembrane region" description="Helical" evidence="2">
    <location>
        <begin position="143"/>
        <end position="164"/>
    </location>
</feature>
<keyword evidence="2" id="KW-0812">Transmembrane</keyword>
<protein>
    <submittedName>
        <fullName evidence="3">Uncharacterized protein</fullName>
    </submittedName>
</protein>